<dbReference type="RefSeq" id="WP_147798183.1">
    <property type="nucleotide sequence ID" value="NZ_VPFL01000001.1"/>
</dbReference>
<evidence type="ECO:0000256" key="1">
    <source>
        <dbReference type="SAM" id="MobiDB-lite"/>
    </source>
</evidence>
<dbReference type="EMBL" id="VPFL01000001">
    <property type="protein sequence ID" value="TXF13597.1"/>
    <property type="molecule type" value="Genomic_DNA"/>
</dbReference>
<dbReference type="InParanoid" id="A0A5C7F225"/>
<keyword evidence="2" id="KW-0472">Membrane</keyword>
<accession>A0A5C7F225</accession>
<dbReference type="AlphaFoldDB" id="A0A5C7F225"/>
<proteinExistence type="predicted"/>
<name>A0A5C7F225_9PROT</name>
<keyword evidence="2" id="KW-0812">Transmembrane</keyword>
<dbReference type="OrthoDB" id="8836712at2"/>
<keyword evidence="4" id="KW-1185">Reference proteome</keyword>
<protein>
    <submittedName>
        <fullName evidence="3">Uncharacterized protein</fullName>
    </submittedName>
</protein>
<evidence type="ECO:0000313" key="3">
    <source>
        <dbReference type="EMBL" id="TXF13597.1"/>
    </source>
</evidence>
<dbReference type="Proteomes" id="UP000321201">
    <property type="component" value="Unassembled WGS sequence"/>
</dbReference>
<keyword evidence="2" id="KW-1133">Transmembrane helix</keyword>
<feature type="transmembrane region" description="Helical" evidence="2">
    <location>
        <begin position="75"/>
        <end position="96"/>
    </location>
</feature>
<evidence type="ECO:0000256" key="2">
    <source>
        <dbReference type="SAM" id="Phobius"/>
    </source>
</evidence>
<reference evidence="3 4" key="1">
    <citation type="submission" date="2019-08" db="EMBL/GenBank/DDBJ databases">
        <title>Pelomicrobium methylotrophicum gen. nov., sp. nov. a moderately thermophilic, facultatively anaerobic, lithoautotrophic and methylotrophic bacterium isolated from a terrestrial mud volcano.</title>
        <authorList>
            <person name="Slobodkina G.B."/>
            <person name="Merkel A.Y."/>
            <person name="Slobodkin A.I."/>
        </authorList>
    </citation>
    <scope>NUCLEOTIDE SEQUENCE [LARGE SCALE GENOMIC DNA]</scope>
    <source>
        <strain evidence="3 4">SM250</strain>
    </source>
</reference>
<sequence>MDEPLTPNPSHERSARGGADSDAALDAALRAALTHDPPGFDPKAHYRRIREGIAGAGLRRWRDGWARWRELRARAWVPAVSFGLGAACAAVLILALRAGMPQPPEVIEPLSQVLPDGPPAGVVLQVRFRDDIALSTLRASLRAVDAEVIGGPSALGIWRIRVPSEAEERSLRTLAADPAVLQVQPEP</sequence>
<feature type="region of interest" description="Disordered" evidence="1">
    <location>
        <begin position="1"/>
        <end position="20"/>
    </location>
</feature>
<gene>
    <name evidence="3" type="ORF">FR698_00295</name>
</gene>
<evidence type="ECO:0000313" key="4">
    <source>
        <dbReference type="Proteomes" id="UP000321201"/>
    </source>
</evidence>
<comment type="caution">
    <text evidence="3">The sequence shown here is derived from an EMBL/GenBank/DDBJ whole genome shotgun (WGS) entry which is preliminary data.</text>
</comment>
<organism evidence="3 4">
    <name type="scientific">Pelomicrobium methylotrophicum</name>
    <dbReference type="NCBI Taxonomy" id="2602750"/>
    <lineage>
        <taxon>Bacteria</taxon>
        <taxon>Pseudomonadati</taxon>
        <taxon>Pseudomonadota</taxon>
        <taxon>Hydrogenophilia</taxon>
        <taxon>Hydrogenophilia incertae sedis</taxon>
        <taxon>Pelomicrobium</taxon>
    </lineage>
</organism>